<evidence type="ECO:0000313" key="1">
    <source>
        <dbReference type="EMBL" id="KAJ9633005.1"/>
    </source>
</evidence>
<dbReference type="EMBL" id="JAPDRN010000050">
    <property type="protein sequence ID" value="KAJ9633005.1"/>
    <property type="molecule type" value="Genomic_DNA"/>
</dbReference>
<sequence length="131" mass="15621">MARMFTYNPNKLNPTFWKTGPMWDDSEDVFEYADLIFDYYTNLLETGEATDAEVERFLDLVTADHQFFGQAIFAMPILQERQSAQPPPDAHRFVHRVYVRTYFIRAKWADRHWYLNRNIPCGFWSRIEGQG</sequence>
<protein>
    <submittedName>
        <fullName evidence="1">Uncharacterized protein</fullName>
    </submittedName>
</protein>
<keyword evidence="2" id="KW-1185">Reference proteome</keyword>
<dbReference type="AlphaFoldDB" id="A0AA39CWR7"/>
<proteinExistence type="predicted"/>
<organism evidence="1 2">
    <name type="scientific">Knufia peltigerae</name>
    <dbReference type="NCBI Taxonomy" id="1002370"/>
    <lineage>
        <taxon>Eukaryota</taxon>
        <taxon>Fungi</taxon>
        <taxon>Dikarya</taxon>
        <taxon>Ascomycota</taxon>
        <taxon>Pezizomycotina</taxon>
        <taxon>Eurotiomycetes</taxon>
        <taxon>Chaetothyriomycetidae</taxon>
        <taxon>Chaetothyriales</taxon>
        <taxon>Trichomeriaceae</taxon>
        <taxon>Knufia</taxon>
    </lineage>
</organism>
<dbReference type="Proteomes" id="UP001172681">
    <property type="component" value="Unassembled WGS sequence"/>
</dbReference>
<comment type="caution">
    <text evidence="1">The sequence shown here is derived from an EMBL/GenBank/DDBJ whole genome shotgun (WGS) entry which is preliminary data.</text>
</comment>
<accession>A0AA39CWR7</accession>
<evidence type="ECO:0000313" key="2">
    <source>
        <dbReference type="Proteomes" id="UP001172681"/>
    </source>
</evidence>
<reference evidence="1" key="1">
    <citation type="submission" date="2022-10" db="EMBL/GenBank/DDBJ databases">
        <title>Culturing micro-colonial fungi from biological soil crusts in the Mojave desert and describing Neophaeococcomyces mojavensis, and introducing the new genera and species Taxawa tesnikishii.</title>
        <authorList>
            <person name="Kurbessoian T."/>
            <person name="Stajich J.E."/>
        </authorList>
    </citation>
    <scope>NUCLEOTIDE SEQUENCE</scope>
    <source>
        <strain evidence="1">TK_35</strain>
    </source>
</reference>
<name>A0AA39CWR7_9EURO</name>
<gene>
    <name evidence="1" type="ORF">H2204_007395</name>
</gene>